<dbReference type="Proteomes" id="UP000183567">
    <property type="component" value="Unassembled WGS sequence"/>
</dbReference>
<sequence>MTDIQAQCVSSPEKTLLVTCFQIDTTATLGNQLIGHAFASVWDYSPSSGDPANHDSVGWVT</sequence>
<name>A0A1J8QP62_9AGAM</name>
<keyword evidence="2" id="KW-1185">Reference proteome</keyword>
<gene>
    <name evidence="1" type="ORF">AZE42_09553</name>
</gene>
<comment type="caution">
    <text evidence="1">The sequence shown here is derived from an EMBL/GenBank/DDBJ whole genome shotgun (WGS) entry which is preliminary data.</text>
</comment>
<dbReference type="OrthoDB" id="2019666at2759"/>
<organism evidence="1 2">
    <name type="scientific">Rhizopogon vesiculosus</name>
    <dbReference type="NCBI Taxonomy" id="180088"/>
    <lineage>
        <taxon>Eukaryota</taxon>
        <taxon>Fungi</taxon>
        <taxon>Dikarya</taxon>
        <taxon>Basidiomycota</taxon>
        <taxon>Agaricomycotina</taxon>
        <taxon>Agaricomycetes</taxon>
        <taxon>Agaricomycetidae</taxon>
        <taxon>Boletales</taxon>
        <taxon>Suillineae</taxon>
        <taxon>Rhizopogonaceae</taxon>
        <taxon>Rhizopogon</taxon>
    </lineage>
</organism>
<dbReference type="EMBL" id="LVVM01000041">
    <property type="protein sequence ID" value="OJA21667.1"/>
    <property type="molecule type" value="Genomic_DNA"/>
</dbReference>
<protein>
    <submittedName>
        <fullName evidence="1">Uncharacterized protein</fullName>
    </submittedName>
</protein>
<reference evidence="1 2" key="1">
    <citation type="submission" date="2016-03" db="EMBL/GenBank/DDBJ databases">
        <title>Comparative genomics of the ectomycorrhizal sister species Rhizopogon vinicolor and Rhizopogon vesiculosus (Basidiomycota: Boletales) reveals a divergence of the mating type B locus.</title>
        <authorList>
            <person name="Mujic A.B."/>
            <person name="Kuo A."/>
            <person name="Tritt A."/>
            <person name="Lipzen A."/>
            <person name="Chen C."/>
            <person name="Johnson J."/>
            <person name="Sharma A."/>
            <person name="Barry K."/>
            <person name="Grigoriev I.V."/>
            <person name="Spatafora J.W."/>
        </authorList>
    </citation>
    <scope>NUCLEOTIDE SEQUENCE [LARGE SCALE GENOMIC DNA]</scope>
    <source>
        <strain evidence="1 2">AM-OR11-056</strain>
    </source>
</reference>
<accession>A0A1J8QP62</accession>
<proteinExistence type="predicted"/>
<dbReference type="AlphaFoldDB" id="A0A1J8QP62"/>
<evidence type="ECO:0000313" key="2">
    <source>
        <dbReference type="Proteomes" id="UP000183567"/>
    </source>
</evidence>
<evidence type="ECO:0000313" key="1">
    <source>
        <dbReference type="EMBL" id="OJA21667.1"/>
    </source>
</evidence>